<evidence type="ECO:0000313" key="2">
    <source>
        <dbReference type="Proteomes" id="UP000076796"/>
    </source>
</evidence>
<accession>A0A163GM60</accession>
<dbReference type="Proteomes" id="UP000076796">
    <property type="component" value="Unassembled WGS sequence"/>
</dbReference>
<name>A0A163GM60_9BACL</name>
<sequence>MNNITVSRVMTAYKSGVVKPGFEGWGSIEKNCGCAMSALALYEQSETFPTLKQVLNVCEYFGSDRVCKALDVSKPYMFGFTDAYDGMRFGLSHHEGSIDYWEDFEKAEYHMGFDHGTAVRIAVFNEYFPDGYVVTEGSL</sequence>
<evidence type="ECO:0000313" key="1">
    <source>
        <dbReference type="EMBL" id="KZS45040.1"/>
    </source>
</evidence>
<dbReference type="RefSeq" id="WP_063477545.1">
    <property type="nucleotide sequence ID" value="NZ_JBCMWP010000019.1"/>
</dbReference>
<keyword evidence="2" id="KW-1185">Reference proteome</keyword>
<dbReference type="AlphaFoldDB" id="A0A163GM60"/>
<dbReference type="EMBL" id="LWMH01000001">
    <property type="protein sequence ID" value="KZS45040.1"/>
    <property type="molecule type" value="Genomic_DNA"/>
</dbReference>
<gene>
    <name evidence="1" type="ORF">AWU65_03400</name>
</gene>
<reference evidence="1" key="1">
    <citation type="journal article" date="2016" name="Genome Announc.">
        <title>Draft genomes of two strains of Paenibacillus glucanolyticus with capability to degrade lignocellulose.</title>
        <authorList>
            <person name="Mathews S.L."/>
            <person name="Pawlak J."/>
            <person name="Grunden A.M."/>
        </authorList>
    </citation>
    <scope>NUCLEOTIDE SEQUENCE [LARGE SCALE GENOMIC DNA]</scope>
    <source>
        <strain evidence="1">SLM1</strain>
    </source>
</reference>
<protein>
    <submittedName>
        <fullName evidence="1">Uncharacterized protein</fullName>
    </submittedName>
</protein>
<comment type="caution">
    <text evidence="1">The sequence shown here is derived from an EMBL/GenBank/DDBJ whole genome shotgun (WGS) entry which is preliminary data.</text>
</comment>
<proteinExistence type="predicted"/>
<organism evidence="1 2">
    <name type="scientific">Paenibacillus glucanolyticus</name>
    <dbReference type="NCBI Taxonomy" id="59843"/>
    <lineage>
        <taxon>Bacteria</taxon>
        <taxon>Bacillati</taxon>
        <taxon>Bacillota</taxon>
        <taxon>Bacilli</taxon>
        <taxon>Bacillales</taxon>
        <taxon>Paenibacillaceae</taxon>
        <taxon>Paenibacillus</taxon>
    </lineage>
</organism>